<name>A0A067T103_GALM3</name>
<dbReference type="HOGENOM" id="CLU_288857_0_0_1"/>
<accession>A0A067T103</accession>
<gene>
    <name evidence="2" type="ORF">GALMADRAFT_158886</name>
</gene>
<dbReference type="Proteomes" id="UP000027222">
    <property type="component" value="Unassembled WGS sequence"/>
</dbReference>
<feature type="compositionally biased region" description="Basic and acidic residues" evidence="1">
    <location>
        <begin position="204"/>
        <end position="216"/>
    </location>
</feature>
<feature type="compositionally biased region" description="Polar residues" evidence="1">
    <location>
        <begin position="217"/>
        <end position="227"/>
    </location>
</feature>
<organism evidence="2 3">
    <name type="scientific">Galerina marginata (strain CBS 339.88)</name>
    <dbReference type="NCBI Taxonomy" id="685588"/>
    <lineage>
        <taxon>Eukaryota</taxon>
        <taxon>Fungi</taxon>
        <taxon>Dikarya</taxon>
        <taxon>Basidiomycota</taxon>
        <taxon>Agaricomycotina</taxon>
        <taxon>Agaricomycetes</taxon>
        <taxon>Agaricomycetidae</taxon>
        <taxon>Agaricales</taxon>
        <taxon>Agaricineae</taxon>
        <taxon>Strophariaceae</taxon>
        <taxon>Galerina</taxon>
    </lineage>
</organism>
<reference evidence="3" key="1">
    <citation type="journal article" date="2014" name="Proc. Natl. Acad. Sci. U.S.A.">
        <title>Extensive sampling of basidiomycete genomes demonstrates inadequacy of the white-rot/brown-rot paradigm for wood decay fungi.</title>
        <authorList>
            <person name="Riley R."/>
            <person name="Salamov A.A."/>
            <person name="Brown D.W."/>
            <person name="Nagy L.G."/>
            <person name="Floudas D."/>
            <person name="Held B.W."/>
            <person name="Levasseur A."/>
            <person name="Lombard V."/>
            <person name="Morin E."/>
            <person name="Otillar R."/>
            <person name="Lindquist E.A."/>
            <person name="Sun H."/>
            <person name="LaButti K.M."/>
            <person name="Schmutz J."/>
            <person name="Jabbour D."/>
            <person name="Luo H."/>
            <person name="Baker S.E."/>
            <person name="Pisabarro A.G."/>
            <person name="Walton J.D."/>
            <person name="Blanchette R.A."/>
            <person name="Henrissat B."/>
            <person name="Martin F."/>
            <person name="Cullen D."/>
            <person name="Hibbett D.S."/>
            <person name="Grigoriev I.V."/>
        </authorList>
    </citation>
    <scope>NUCLEOTIDE SEQUENCE [LARGE SCALE GENOMIC DNA]</scope>
    <source>
        <strain evidence="3">CBS 339.88</strain>
    </source>
</reference>
<evidence type="ECO:0008006" key="4">
    <source>
        <dbReference type="Google" id="ProtNLM"/>
    </source>
</evidence>
<feature type="region of interest" description="Disordered" evidence="1">
    <location>
        <begin position="980"/>
        <end position="1005"/>
    </location>
</feature>
<evidence type="ECO:0000313" key="3">
    <source>
        <dbReference type="Proteomes" id="UP000027222"/>
    </source>
</evidence>
<dbReference type="EMBL" id="KL142388">
    <property type="protein sequence ID" value="KDR72708.1"/>
    <property type="molecule type" value="Genomic_DNA"/>
</dbReference>
<evidence type="ECO:0000256" key="1">
    <source>
        <dbReference type="SAM" id="MobiDB-lite"/>
    </source>
</evidence>
<evidence type="ECO:0000313" key="2">
    <source>
        <dbReference type="EMBL" id="KDR72708.1"/>
    </source>
</evidence>
<sequence>MLFPMTFQFFFTIARGLSMLGAISVLLLFPISRPDHDSQTLWRQQPSSCTGCSQCVQYDASDGSPSGDCFCGCSQSLHVTEDLAQFDLPPRGACPSNSCTRFTARFKNTTKPGTTVCEGCGAAYTLHFKIDTSQLSIASATPVGVTPLANPRPVAPTPFVLTAGLPAVARPSSSLSSIYPLLQQSDNAAAATWQASKPTFGTANDRRVSKVRDHRPQGSTPFGTASGSMHPRPSRRGYPVHSTKAEKGKGRVILGESIGEGVHFTFLLLPTPIHNSGNLAGHFDEGYPNVIRIPDVQHLVQALSAYNLVVVVTISSSNPTAIWKQIDDQIQSHCSVLKLVYTGSPNMSQQMPAQVSTVFGASSASDAQAYNALLWEFMTPGPKGRTIHGRLINRAELFHHCITPDELRKLAAKLENPITPGTGMIIVAPKWRNLSGPVPQYNNDVHRCFPRHVLRGLVDFDTDSDECFESCLLNEYEATLSTTPNMTVDAAEMAYDTDDEQDQMERAMALSIQESQSIRNSSHSTPGASTSTSTSHIHVTGRTRRRESEFPLERAVRRKTSKKKSSTINIEVIELEDSPEPPLRRLPEILTVDSWTLAIWRNLTLPENFAVTSSQTTDATVPILAEYIRGLCGAAVSEVPGDVLIRPTGDLKAFLASGQQWYIGSSPGDGVKRTVITELLNHIVKPRTIFKRLTDGSGMDKYTIQLQPPMVPSLDPDRRATLKAAGFITMLYIMTFEALPDIFPPSFILAVLAGEEQLQDLDFLQAVQPYQAQILQPWPLDHSAKLDIKDNPRINELVYTYFDDILENFVIESATPALRQGYSTLLFRKVLLSTSHDFTNSKDVQAFKEGFNFSLSPGYNFIDTFGSNPKPLLIDMSARFCKDPNDVLKHIEWISSRRADLGEVEKKYQEQFEAYLVRPGRLVHPLLQENMLTEEERLVNIADKSYRARRFLMMLTGSPLLPARDAPPIKLVFKLQERPAESARVPTPQDPVEGGSGTPPSGPDVGLLPPLRIQTCFSRATLPLQPEIQQLLEEPAGGDETSFSLYLYLMLRQTSRTEEFNII</sequence>
<feature type="region of interest" description="Disordered" evidence="1">
    <location>
        <begin position="197"/>
        <end position="242"/>
    </location>
</feature>
<dbReference type="OrthoDB" id="3009134at2759"/>
<dbReference type="AlphaFoldDB" id="A0A067T103"/>
<feature type="compositionally biased region" description="Low complexity" evidence="1">
    <location>
        <begin position="521"/>
        <end position="535"/>
    </location>
</feature>
<feature type="compositionally biased region" description="Basic and acidic residues" evidence="1">
    <location>
        <begin position="546"/>
        <end position="555"/>
    </location>
</feature>
<keyword evidence="3" id="KW-1185">Reference proteome</keyword>
<proteinExistence type="predicted"/>
<feature type="region of interest" description="Disordered" evidence="1">
    <location>
        <begin position="514"/>
        <end position="558"/>
    </location>
</feature>
<protein>
    <recommendedName>
        <fullName evidence="4">HECT domain-containing protein</fullName>
    </recommendedName>
</protein>